<organism evidence="1 2">
    <name type="scientific">Bauhinia variegata</name>
    <name type="common">Purple orchid tree</name>
    <name type="synonym">Phanera variegata</name>
    <dbReference type="NCBI Taxonomy" id="167791"/>
    <lineage>
        <taxon>Eukaryota</taxon>
        <taxon>Viridiplantae</taxon>
        <taxon>Streptophyta</taxon>
        <taxon>Embryophyta</taxon>
        <taxon>Tracheophyta</taxon>
        <taxon>Spermatophyta</taxon>
        <taxon>Magnoliopsida</taxon>
        <taxon>eudicotyledons</taxon>
        <taxon>Gunneridae</taxon>
        <taxon>Pentapetalae</taxon>
        <taxon>rosids</taxon>
        <taxon>fabids</taxon>
        <taxon>Fabales</taxon>
        <taxon>Fabaceae</taxon>
        <taxon>Cercidoideae</taxon>
        <taxon>Cercideae</taxon>
        <taxon>Bauhiniinae</taxon>
        <taxon>Bauhinia</taxon>
    </lineage>
</organism>
<proteinExistence type="predicted"/>
<keyword evidence="2" id="KW-1185">Reference proteome</keyword>
<gene>
    <name evidence="1" type="ORF">L6164_006634</name>
</gene>
<sequence>MGRGRVQLKRIENKINRQVTFSKRRTGLLKKAHEISVLCDAQVALIVFSTKGKHYEYSSENSMDAILEKYERQSHYEQLATDNTESQGNISLEFSKLSTRIQVLQKNIRNMEGVDLDRLSFRELMNLEQQLDNALKRVRTRKNQLIHDSVSELHKKAKALEEQNKLLEKKVKEKEKTPIEGPQWGQTLGQNSFNLPPPPPQLQAPQMLVPSLTLGGTSHARGSLDKVAEVQTRPSSTTLVPSWMLPHLAR</sequence>
<protein>
    <submittedName>
        <fullName evidence="1">Uncharacterized protein</fullName>
    </submittedName>
</protein>
<evidence type="ECO:0000313" key="1">
    <source>
        <dbReference type="EMBL" id="KAI4352374.1"/>
    </source>
</evidence>
<dbReference type="Proteomes" id="UP000828941">
    <property type="component" value="Chromosome 3"/>
</dbReference>
<reference evidence="1 2" key="1">
    <citation type="journal article" date="2022" name="DNA Res.">
        <title>Chromosomal-level genome assembly of the orchid tree Bauhinia variegata (Leguminosae; Cercidoideae) supports the allotetraploid origin hypothesis of Bauhinia.</title>
        <authorList>
            <person name="Zhong Y."/>
            <person name="Chen Y."/>
            <person name="Zheng D."/>
            <person name="Pang J."/>
            <person name="Liu Y."/>
            <person name="Luo S."/>
            <person name="Meng S."/>
            <person name="Qian L."/>
            <person name="Wei D."/>
            <person name="Dai S."/>
            <person name="Zhou R."/>
        </authorList>
    </citation>
    <scope>NUCLEOTIDE SEQUENCE [LARGE SCALE GENOMIC DNA]</scope>
    <source>
        <strain evidence="1">BV-YZ2020</strain>
    </source>
</reference>
<evidence type="ECO:0000313" key="2">
    <source>
        <dbReference type="Proteomes" id="UP000828941"/>
    </source>
</evidence>
<accession>A0ACB9PWJ9</accession>
<comment type="caution">
    <text evidence="1">The sequence shown here is derived from an EMBL/GenBank/DDBJ whole genome shotgun (WGS) entry which is preliminary data.</text>
</comment>
<name>A0ACB9PWJ9_BAUVA</name>
<dbReference type="EMBL" id="CM039428">
    <property type="protein sequence ID" value="KAI4352374.1"/>
    <property type="molecule type" value="Genomic_DNA"/>
</dbReference>